<keyword evidence="3" id="KW-1185">Reference proteome</keyword>
<keyword evidence="1" id="KW-0732">Signal</keyword>
<feature type="signal peptide" evidence="1">
    <location>
        <begin position="1"/>
        <end position="23"/>
    </location>
</feature>
<comment type="caution">
    <text evidence="2">The sequence shown here is derived from an EMBL/GenBank/DDBJ whole genome shotgun (WGS) entry which is preliminary data.</text>
</comment>
<organism evidence="2 3">
    <name type="scientific">Thiobaca trueperi</name>
    <dbReference type="NCBI Taxonomy" id="127458"/>
    <lineage>
        <taxon>Bacteria</taxon>
        <taxon>Pseudomonadati</taxon>
        <taxon>Pseudomonadota</taxon>
        <taxon>Gammaproteobacteria</taxon>
        <taxon>Chromatiales</taxon>
        <taxon>Chromatiaceae</taxon>
        <taxon>Thiobaca</taxon>
    </lineage>
</organism>
<dbReference type="AlphaFoldDB" id="A0A4R3N6K0"/>
<proteinExistence type="predicted"/>
<dbReference type="EMBL" id="SMAO01000001">
    <property type="protein sequence ID" value="TCT24107.1"/>
    <property type="molecule type" value="Genomic_DNA"/>
</dbReference>
<sequence length="77" mass="7794">MNRYLALTALALPLTLVALPASAVVYCKAVGVPKGCVVAPVRVAPVVVAPVAPAARAIAAPKPGNWNGGVNRLGVRR</sequence>
<evidence type="ECO:0000313" key="3">
    <source>
        <dbReference type="Proteomes" id="UP000295717"/>
    </source>
</evidence>
<dbReference type="Proteomes" id="UP000295717">
    <property type="component" value="Unassembled WGS sequence"/>
</dbReference>
<accession>A0A4R3N6K0</accession>
<feature type="chain" id="PRO_5020786206" description="PXPV repeat-containing protein" evidence="1">
    <location>
        <begin position="24"/>
        <end position="77"/>
    </location>
</feature>
<evidence type="ECO:0008006" key="4">
    <source>
        <dbReference type="Google" id="ProtNLM"/>
    </source>
</evidence>
<name>A0A4R3N6K0_9GAMM</name>
<dbReference type="RefSeq" id="WP_132975239.1">
    <property type="nucleotide sequence ID" value="NZ_SMAO01000001.1"/>
</dbReference>
<protein>
    <recommendedName>
        <fullName evidence="4">PXPV repeat-containing protein</fullName>
    </recommendedName>
</protein>
<evidence type="ECO:0000256" key="1">
    <source>
        <dbReference type="SAM" id="SignalP"/>
    </source>
</evidence>
<evidence type="ECO:0000313" key="2">
    <source>
        <dbReference type="EMBL" id="TCT24107.1"/>
    </source>
</evidence>
<gene>
    <name evidence="2" type="ORF">EDC35_101427</name>
</gene>
<reference evidence="2 3" key="1">
    <citation type="submission" date="2019-03" db="EMBL/GenBank/DDBJ databases">
        <title>Genomic Encyclopedia of Type Strains, Phase IV (KMG-IV): sequencing the most valuable type-strain genomes for metagenomic binning, comparative biology and taxonomic classification.</title>
        <authorList>
            <person name="Goeker M."/>
        </authorList>
    </citation>
    <scope>NUCLEOTIDE SEQUENCE [LARGE SCALE GENOMIC DNA]</scope>
    <source>
        <strain evidence="2 3">DSM 13587</strain>
    </source>
</reference>